<dbReference type="RefSeq" id="XP_020049100.1">
    <property type="nucleotide sequence ID" value="XM_020192618.1"/>
</dbReference>
<dbReference type="AlphaFoldDB" id="A0A1D2VMF7"/>
<proteinExistence type="predicted"/>
<sequence length="278" mass="31276">MLSRSVTRFASRAASKPVFAASRLTLLKALPKPSIASSSVRYFSSYNNILSNNATVVKNPELVNIIDSELTLETSEASEAGESHSEVPTFLQNSGFKLIEKEGSDRSSLIKETDDEIIEINFSVREIAELGLSPDYLGEDGLADENGESDPEKSEDDYMDPFEESYADLDIIITKKSDKTAIAYDVQFRLGEVDFMISSLTPYKTAEEAQNIVPNRKDPPYLGPAFSNLDNDLQFAIESYLRKRGLNESLSEFLVYYSETKENTEYISWLKKLKQFYQ</sequence>
<evidence type="ECO:0000313" key="3">
    <source>
        <dbReference type="Proteomes" id="UP000095038"/>
    </source>
</evidence>
<feature type="compositionally biased region" description="Acidic residues" evidence="1">
    <location>
        <begin position="137"/>
        <end position="158"/>
    </location>
</feature>
<dbReference type="OrthoDB" id="278212at2759"/>
<protein>
    <submittedName>
        <fullName evidence="2">Mitochondrial glyco protein</fullName>
    </submittedName>
</protein>
<dbReference type="STRING" id="1344418.A0A1D2VMF7"/>
<accession>A0A1D2VMF7</accession>
<dbReference type="PANTHER" id="PTHR10826:SF1">
    <property type="entry name" value="COMPLEMENT COMPONENT 1 Q SUBCOMPONENT-BINDING PROTEIN, MITOCHONDRIAL"/>
    <property type="match status" value="1"/>
</dbReference>
<dbReference type="Pfam" id="PF02330">
    <property type="entry name" value="MAM33"/>
    <property type="match status" value="1"/>
</dbReference>
<keyword evidence="3" id="KW-1185">Reference proteome</keyword>
<dbReference type="InParanoid" id="A0A1D2VMF7"/>
<dbReference type="PANTHER" id="PTHR10826">
    <property type="entry name" value="COMPLEMENT COMPONENT 1"/>
    <property type="match status" value="1"/>
</dbReference>
<reference evidence="3" key="1">
    <citation type="submission" date="2016-05" db="EMBL/GenBank/DDBJ databases">
        <title>Comparative genomics of biotechnologically important yeasts.</title>
        <authorList>
            <consortium name="DOE Joint Genome Institute"/>
            <person name="Riley R."/>
            <person name="Haridas S."/>
            <person name="Wolfe K.H."/>
            <person name="Lopes M.R."/>
            <person name="Hittinger C.T."/>
            <person name="Goker M."/>
            <person name="Salamov A."/>
            <person name="Wisecaver J."/>
            <person name="Long T.M."/>
            <person name="Aerts A.L."/>
            <person name="Barry K."/>
            <person name="Choi C."/>
            <person name="Clum A."/>
            <person name="Coughlan A.Y."/>
            <person name="Deshpande S."/>
            <person name="Douglass A.P."/>
            <person name="Hanson S.J."/>
            <person name="Klenk H.-P."/>
            <person name="Labutti K."/>
            <person name="Lapidus A."/>
            <person name="Lindquist E."/>
            <person name="Lipzen A."/>
            <person name="Meier-Kolthoff J.P."/>
            <person name="Ohm R.A."/>
            <person name="Otillar R.P."/>
            <person name="Pangilinan J."/>
            <person name="Peng Y."/>
            <person name="Rokas A."/>
            <person name="Rosa C.A."/>
            <person name="Scheuner C."/>
            <person name="Sibirny A.A."/>
            <person name="Slot J.C."/>
            <person name="Stielow J.B."/>
            <person name="Sun H."/>
            <person name="Kurtzman C.P."/>
            <person name="Blackwell M."/>
            <person name="Grigoriev I.V."/>
            <person name="Jeffries T.W."/>
        </authorList>
    </citation>
    <scope>NUCLEOTIDE SEQUENCE [LARGE SCALE GENOMIC DNA]</scope>
    <source>
        <strain evidence="3">DSM 1968</strain>
    </source>
</reference>
<dbReference type="EMBL" id="KV454476">
    <property type="protein sequence ID" value="ODV62793.1"/>
    <property type="molecule type" value="Genomic_DNA"/>
</dbReference>
<dbReference type="Gene3D" id="3.10.280.10">
    <property type="entry name" value="Mitochondrial glycoprotein"/>
    <property type="match status" value="1"/>
</dbReference>
<organism evidence="2 3">
    <name type="scientific">Ascoidea rubescens DSM 1968</name>
    <dbReference type="NCBI Taxonomy" id="1344418"/>
    <lineage>
        <taxon>Eukaryota</taxon>
        <taxon>Fungi</taxon>
        <taxon>Dikarya</taxon>
        <taxon>Ascomycota</taxon>
        <taxon>Saccharomycotina</taxon>
        <taxon>Saccharomycetes</taxon>
        <taxon>Ascoideaceae</taxon>
        <taxon>Ascoidea</taxon>
    </lineage>
</organism>
<dbReference type="InterPro" id="IPR003428">
    <property type="entry name" value="MAM33"/>
</dbReference>
<evidence type="ECO:0000313" key="2">
    <source>
        <dbReference type="EMBL" id="ODV62793.1"/>
    </source>
</evidence>
<dbReference type="FunCoup" id="A0A1D2VMF7">
    <property type="interactions" value="522"/>
</dbReference>
<evidence type="ECO:0000256" key="1">
    <source>
        <dbReference type="SAM" id="MobiDB-lite"/>
    </source>
</evidence>
<gene>
    <name evidence="2" type="ORF">ASCRUDRAFT_74262</name>
</gene>
<dbReference type="GeneID" id="30966254"/>
<dbReference type="InterPro" id="IPR036561">
    <property type="entry name" value="MAM33_sf"/>
</dbReference>
<dbReference type="SUPFAM" id="SSF54529">
    <property type="entry name" value="Mitochondrial glycoprotein MAM33-like"/>
    <property type="match status" value="1"/>
</dbReference>
<feature type="region of interest" description="Disordered" evidence="1">
    <location>
        <begin position="135"/>
        <end position="158"/>
    </location>
</feature>
<dbReference type="Proteomes" id="UP000095038">
    <property type="component" value="Unassembled WGS sequence"/>
</dbReference>
<dbReference type="GO" id="GO:0005759">
    <property type="term" value="C:mitochondrial matrix"/>
    <property type="evidence" value="ECO:0007669"/>
    <property type="project" value="InterPro"/>
</dbReference>
<dbReference type="GO" id="GO:0042256">
    <property type="term" value="P:cytosolic ribosome assembly"/>
    <property type="evidence" value="ECO:0007669"/>
    <property type="project" value="TreeGrafter"/>
</dbReference>
<name>A0A1D2VMF7_9ASCO</name>